<protein>
    <submittedName>
        <fullName evidence="1">Uncharacterized protein</fullName>
    </submittedName>
</protein>
<evidence type="ECO:0000313" key="1">
    <source>
        <dbReference type="EMBL" id="ALV86552.1"/>
    </source>
</evidence>
<dbReference type="AlphaFoldDB" id="A0A0U3UA29"/>
<organism evidence="1">
    <name type="scientific">uncultured bacterium 25</name>
    <dbReference type="NCBI Taxonomy" id="1748273"/>
    <lineage>
        <taxon>Bacteria</taxon>
        <taxon>environmental samples</taxon>
    </lineage>
</organism>
<sequence>MAQNTQRQNVGMCLRTLREASYRFSPADPYIDVDAGLSVAENPPCVQEITP</sequence>
<accession>A0A0U3UA29</accession>
<dbReference type="EMBL" id="KT944269">
    <property type="protein sequence ID" value="ALV86552.1"/>
    <property type="molecule type" value="Genomic_DNA"/>
</dbReference>
<name>A0A0U3UA29_9BACT</name>
<reference evidence="1" key="1">
    <citation type="submission" date="2015-10" db="EMBL/GenBank/DDBJ databases">
        <title>Biosynthesis of SCL-MCL polyhydroxyalkanoates by metagenomic clones in Pseudomonas putida.</title>
        <authorList>
            <person name="Cheng J."/>
            <person name="Charles T.C."/>
        </authorList>
    </citation>
    <scope>NUCLEOTIDE SEQUENCE</scope>
</reference>
<proteinExistence type="predicted"/>